<dbReference type="Pfam" id="PF12741">
    <property type="entry name" value="SusD-like"/>
    <property type="match status" value="1"/>
</dbReference>
<dbReference type="EMBL" id="JANDHW010000011">
    <property type="protein sequence ID" value="MCP9612539.1"/>
    <property type="molecule type" value="Genomic_DNA"/>
</dbReference>
<dbReference type="SUPFAM" id="SSF48452">
    <property type="entry name" value="TPR-like"/>
    <property type="match status" value="1"/>
</dbReference>
<accession>A0ABT1MJJ8</accession>
<evidence type="ECO:0000313" key="2">
    <source>
        <dbReference type="EMBL" id="MCP9612539.1"/>
    </source>
</evidence>
<dbReference type="Gene3D" id="1.25.40.390">
    <property type="match status" value="1"/>
</dbReference>
<dbReference type="RefSeq" id="WP_255027865.1">
    <property type="nucleotide sequence ID" value="NZ_JANDHW010000011.1"/>
</dbReference>
<keyword evidence="2" id="KW-0449">Lipoprotein</keyword>
<organism evidence="2 3">
    <name type="scientific">Coprobacter tertius</name>
    <dbReference type="NCBI Taxonomy" id="2944915"/>
    <lineage>
        <taxon>Bacteria</taxon>
        <taxon>Pseudomonadati</taxon>
        <taxon>Bacteroidota</taxon>
        <taxon>Bacteroidia</taxon>
        <taxon>Bacteroidales</taxon>
        <taxon>Barnesiellaceae</taxon>
        <taxon>Coprobacter</taxon>
    </lineage>
</organism>
<dbReference type="Proteomes" id="UP001205603">
    <property type="component" value="Unassembled WGS sequence"/>
</dbReference>
<feature type="chain" id="PRO_5046546422" evidence="1">
    <location>
        <begin position="26"/>
        <end position="568"/>
    </location>
</feature>
<dbReference type="PROSITE" id="PS51257">
    <property type="entry name" value="PROKAR_LIPOPROTEIN"/>
    <property type="match status" value="1"/>
</dbReference>
<keyword evidence="3" id="KW-1185">Reference proteome</keyword>
<dbReference type="InterPro" id="IPR024302">
    <property type="entry name" value="SusD-like"/>
</dbReference>
<name>A0ABT1MJJ8_9BACT</name>
<keyword evidence="1" id="KW-0732">Signal</keyword>
<evidence type="ECO:0000256" key="1">
    <source>
        <dbReference type="SAM" id="SignalP"/>
    </source>
</evidence>
<evidence type="ECO:0000313" key="3">
    <source>
        <dbReference type="Proteomes" id="UP001205603"/>
    </source>
</evidence>
<sequence>MKRNKILRYTLLLVFAIGGSSILTGCTDDFEDMNTNKVQVDPDDLPFSSQFMTPMTYCYPPQQNRFQFWTNLSIDYYGGYFMTPNGNFTNGDYGENRGHSGGMGEVYYLYILNNTSRLIKSCEQQGYNGLAGVMRIVQAYGTQMMTDTYGPIAYSSVINQTPSTSTFPYDKQEDIYNSMFTDIDKAIADIKATTSTEELGILKAADYWCGGNKDLWLKVANTLKLRLAMRIVKVKPQIAETKAVEAVTDGVLTSADGDITINKNLENELWLMFDWGDCRFNASLVTMMTGFKDPRLPLYMTKNINAVMKLDAKPDPDTGKYQKSDTLVEKGTKYLGIRIGSGLPPKPNPWSNFSGWLPASSYTMPLPIMKVAEAYFLRAEGALRGWNMGGTAGDLYNEGIKVSLNNELKYRGSYAGITAYPPSAVTDYINGTTGQDNYVDPVDDNLSINALNTLGVKWDEGASNEEKLQRIITQKWLALFPLSNEAWAEYRRTGYPKLFPVKFNESNGAVNTDKQIRRSIYGGNEYNTNEAELLKGIELLNQENSDSEFSGDKGGTRVWWDRADKGNF</sequence>
<protein>
    <submittedName>
        <fullName evidence="2">SusD/RagB family nutrient-binding outer membrane lipoprotein</fullName>
    </submittedName>
</protein>
<comment type="caution">
    <text evidence="2">The sequence shown here is derived from an EMBL/GenBank/DDBJ whole genome shotgun (WGS) entry which is preliminary data.</text>
</comment>
<feature type="signal peptide" evidence="1">
    <location>
        <begin position="1"/>
        <end position="25"/>
    </location>
</feature>
<gene>
    <name evidence="2" type="ORF">NMU02_10590</name>
</gene>
<dbReference type="InterPro" id="IPR011990">
    <property type="entry name" value="TPR-like_helical_dom_sf"/>
</dbReference>
<reference evidence="2 3" key="1">
    <citation type="submission" date="2022-07" db="EMBL/GenBank/DDBJ databases">
        <title>Fecal culturing of patients with breast cancer.</title>
        <authorList>
            <person name="Teng N.M.Y."/>
            <person name="Kiu R."/>
            <person name="Evans R."/>
            <person name="Baker D.J."/>
            <person name="Zenner C."/>
            <person name="Robinson S.D."/>
            <person name="Hall L.J."/>
        </authorList>
    </citation>
    <scope>NUCLEOTIDE SEQUENCE [LARGE SCALE GENOMIC DNA]</scope>
    <source>
        <strain evidence="2 3">LH1063</strain>
    </source>
</reference>
<proteinExistence type="predicted"/>